<gene>
    <name evidence="3" type="ORF">CLORY_39050</name>
</gene>
<dbReference type="Pfam" id="PF03703">
    <property type="entry name" value="bPH_2"/>
    <property type="match status" value="1"/>
</dbReference>
<reference evidence="3 4" key="1">
    <citation type="submission" date="2017-03" db="EMBL/GenBank/DDBJ databases">
        <title>Genome sequence of Clostridium oryzae DSM 28571.</title>
        <authorList>
            <person name="Poehlein A."/>
            <person name="Daniel R."/>
        </authorList>
    </citation>
    <scope>NUCLEOTIDE SEQUENCE [LARGE SCALE GENOMIC DNA]</scope>
    <source>
        <strain evidence="3 4">DSM 28571</strain>
    </source>
</reference>
<dbReference type="Proteomes" id="UP000190080">
    <property type="component" value="Unassembled WGS sequence"/>
</dbReference>
<dbReference type="OrthoDB" id="1750577at2"/>
<name>A0A1V4ID95_9CLOT</name>
<comment type="caution">
    <text evidence="3">The sequence shown here is derived from an EMBL/GenBank/DDBJ whole genome shotgun (WGS) entry which is preliminary data.</text>
</comment>
<evidence type="ECO:0000259" key="2">
    <source>
        <dbReference type="Pfam" id="PF03703"/>
    </source>
</evidence>
<accession>A0A1V4ID95</accession>
<feature type="transmembrane region" description="Helical" evidence="1">
    <location>
        <begin position="46"/>
        <end position="69"/>
    </location>
</feature>
<sequence length="159" mass="18509">MSDSNYKNLSLNAKKSWFAARFIFLLILLIPIPFILIGVHNKKIQLVVLAILGLFIFLQLLNTFLYPYIEYKQWKYFINDEKVELIHGIYFITTSVIPIVRIQNINLNQGPINRIFKLTDLEIMTAGNNFTIPNIESSEANKLCEFLREKINDAVKEDL</sequence>
<dbReference type="InterPro" id="IPR005182">
    <property type="entry name" value="YdbS-like_PH"/>
</dbReference>
<feature type="transmembrane region" description="Helical" evidence="1">
    <location>
        <begin position="89"/>
        <end position="107"/>
    </location>
</feature>
<evidence type="ECO:0000256" key="1">
    <source>
        <dbReference type="SAM" id="Phobius"/>
    </source>
</evidence>
<evidence type="ECO:0000313" key="4">
    <source>
        <dbReference type="Proteomes" id="UP000190080"/>
    </source>
</evidence>
<dbReference type="PANTHER" id="PTHR34473:SF2">
    <property type="entry name" value="UPF0699 TRANSMEMBRANE PROTEIN YDBT"/>
    <property type="match status" value="1"/>
</dbReference>
<keyword evidence="1" id="KW-1133">Transmembrane helix</keyword>
<dbReference type="PANTHER" id="PTHR34473">
    <property type="entry name" value="UPF0699 TRANSMEMBRANE PROTEIN YDBS"/>
    <property type="match status" value="1"/>
</dbReference>
<feature type="transmembrane region" description="Helical" evidence="1">
    <location>
        <begin position="20"/>
        <end position="39"/>
    </location>
</feature>
<dbReference type="STRING" id="1450648.CLORY_39050"/>
<proteinExistence type="predicted"/>
<protein>
    <submittedName>
        <fullName evidence="3">Bacterial membrane flanked domain protein</fullName>
    </submittedName>
</protein>
<organism evidence="3 4">
    <name type="scientific">Clostridium oryzae</name>
    <dbReference type="NCBI Taxonomy" id="1450648"/>
    <lineage>
        <taxon>Bacteria</taxon>
        <taxon>Bacillati</taxon>
        <taxon>Bacillota</taxon>
        <taxon>Clostridia</taxon>
        <taxon>Eubacteriales</taxon>
        <taxon>Clostridiaceae</taxon>
        <taxon>Clostridium</taxon>
    </lineage>
</organism>
<dbReference type="EMBL" id="MZGV01000071">
    <property type="protein sequence ID" value="OPJ57834.1"/>
    <property type="molecule type" value="Genomic_DNA"/>
</dbReference>
<keyword evidence="1" id="KW-0812">Transmembrane</keyword>
<keyword evidence="4" id="KW-1185">Reference proteome</keyword>
<keyword evidence="1" id="KW-0472">Membrane</keyword>
<dbReference type="AlphaFoldDB" id="A0A1V4ID95"/>
<evidence type="ECO:0000313" key="3">
    <source>
        <dbReference type="EMBL" id="OPJ57834.1"/>
    </source>
</evidence>
<dbReference type="RefSeq" id="WP_079427628.1">
    <property type="nucleotide sequence ID" value="NZ_MZGV01000071.1"/>
</dbReference>
<feature type="domain" description="YdbS-like PH" evidence="2">
    <location>
        <begin position="71"/>
        <end position="146"/>
    </location>
</feature>